<dbReference type="SUPFAM" id="SSF50978">
    <property type="entry name" value="WD40 repeat-like"/>
    <property type="match status" value="1"/>
</dbReference>
<feature type="region of interest" description="Disordered" evidence="4">
    <location>
        <begin position="426"/>
        <end position="508"/>
    </location>
</feature>
<evidence type="ECO:0000256" key="2">
    <source>
        <dbReference type="ARBA" id="ARBA00022737"/>
    </source>
</evidence>
<sequence length="857" mass="96934">MDRRKDFFYKILYERPFYGTNPVALYNSAKNSKYLLQRFRCLHSLNAHNGCVNTISWNSNGRFILSGSDDLHLSITNAFTGEIKTKIRTGHMTNIFSAKYLPGTDDMKIVSCSGDGVIIYTDLNRPETTYQNIFDCQDESVYDIVTVPNDPHTFLTCSHDNTVRWYDLRVKQSCQKHRIGHRQKCRDDVLVNCDYPVTAIAINHLLPWQLAVGCSDSIIRIYDRRMLTTKSLRGTCPSTAEQNASIVAKFTYDGLTDFNRITSLAYSRNCQQLLASYSNDNLYLFNLYEVRDTINIGNESDMINDRPRRLQPPYKRFRLRGDWSDTGPSALTTEELRNNDSPQQQSSDTTVTAATQQQSQNQTSSRSTTNSSIHGDGSGQSSSSTATTTTTTPPPPNRSNDRLRQLNTILSILFRNSLRNDILNENVEETSSSSSTTMTTATTTTTTTTTVNNMSTQATNNSSPSSSLSSNDSHQNTPNTTVREQRTNHNQNNNQNDNQDNNSESSSDNSLNYFIQIFDDDIDYPYYSNREQNNNVDNDDDPMNNDGNDNSTTMIDGDGDGGVHDHDHNHNEDDDDFDSDTTSDSVFFHDISSIGSNSTTTTARQRSRSSSSNDSRQSSRRKIRNNTINGNNRPKMNNNMIGDQNNRITGLTSFDNKRTRTYKIKNFKKFTGHRNSRTVIKKATFWGDNYIISGSDCGHIFFWSIETGEVVMVLEGDQHVVNCLQPHPNDPILASSGIDYDIKIWGADSDDNLFDLEKTKKLINRNKYLLQESRDTVTVPARFVLSLFSSMQQRQQRFRDRQQQQQQQNSNNSNNNRNQSSSSSTDRLDSGWISDGGGGNSRLNNNRNNDIDMDDSC</sequence>
<dbReference type="SMART" id="SM00320">
    <property type="entry name" value="WD40"/>
    <property type="match status" value="7"/>
</dbReference>
<dbReference type="InterPro" id="IPR036322">
    <property type="entry name" value="WD40_repeat_dom_sf"/>
</dbReference>
<dbReference type="GO" id="GO:0080008">
    <property type="term" value="C:Cul4-RING E3 ubiquitin ligase complex"/>
    <property type="evidence" value="ECO:0007669"/>
    <property type="project" value="TreeGrafter"/>
</dbReference>
<feature type="region of interest" description="Disordered" evidence="4">
    <location>
        <begin position="525"/>
        <end position="651"/>
    </location>
</feature>
<dbReference type="PANTHER" id="PTHR15574:SF39">
    <property type="entry name" value="DDB1- AND CUL4-ASSOCIATED FACTOR 6"/>
    <property type="match status" value="1"/>
</dbReference>
<feature type="compositionally biased region" description="Low complexity" evidence="4">
    <location>
        <begin position="582"/>
        <end position="616"/>
    </location>
</feature>
<dbReference type="Pfam" id="PF00400">
    <property type="entry name" value="WD40"/>
    <property type="match status" value="3"/>
</dbReference>
<evidence type="ECO:0000256" key="3">
    <source>
        <dbReference type="PROSITE-ProRule" id="PRU00221"/>
    </source>
</evidence>
<feature type="compositionally biased region" description="Polar residues" evidence="4">
    <location>
        <begin position="640"/>
        <end position="651"/>
    </location>
</feature>
<organism evidence="5 6">
    <name type="scientific">Dermatophagoides farinae</name>
    <name type="common">American house dust mite</name>
    <dbReference type="NCBI Taxonomy" id="6954"/>
    <lineage>
        <taxon>Eukaryota</taxon>
        <taxon>Metazoa</taxon>
        <taxon>Ecdysozoa</taxon>
        <taxon>Arthropoda</taxon>
        <taxon>Chelicerata</taxon>
        <taxon>Arachnida</taxon>
        <taxon>Acari</taxon>
        <taxon>Acariformes</taxon>
        <taxon>Sarcoptiformes</taxon>
        <taxon>Astigmata</taxon>
        <taxon>Psoroptidia</taxon>
        <taxon>Analgoidea</taxon>
        <taxon>Pyroglyphidae</taxon>
        <taxon>Dermatophagoidinae</taxon>
        <taxon>Dermatophagoides</taxon>
    </lineage>
</organism>
<dbReference type="InterPro" id="IPR045151">
    <property type="entry name" value="DCAF8"/>
</dbReference>
<dbReference type="EMBL" id="ASGP02000002">
    <property type="protein sequence ID" value="KAH9522788.1"/>
    <property type="molecule type" value="Genomic_DNA"/>
</dbReference>
<feature type="compositionally biased region" description="Low complexity" evidence="4">
    <location>
        <begin position="381"/>
        <end position="391"/>
    </location>
</feature>
<feature type="compositionally biased region" description="Basic and acidic residues" evidence="4">
    <location>
        <begin position="561"/>
        <end position="571"/>
    </location>
</feature>
<feature type="compositionally biased region" description="Low complexity" evidence="4">
    <location>
        <begin position="629"/>
        <end position="639"/>
    </location>
</feature>
<gene>
    <name evidence="5" type="primary">DCAF6</name>
    <name evidence="5" type="ORF">DERF_006349</name>
</gene>
<dbReference type="GO" id="GO:0045944">
    <property type="term" value="P:positive regulation of transcription by RNA polymerase II"/>
    <property type="evidence" value="ECO:0007669"/>
    <property type="project" value="TreeGrafter"/>
</dbReference>
<feature type="region of interest" description="Disordered" evidence="4">
    <location>
        <begin position="299"/>
        <end position="403"/>
    </location>
</feature>
<feature type="compositionally biased region" description="Acidic residues" evidence="4">
    <location>
        <begin position="572"/>
        <end position="581"/>
    </location>
</feature>
<feature type="compositionally biased region" description="Low complexity" evidence="4">
    <location>
        <begin position="430"/>
        <end position="473"/>
    </location>
</feature>
<dbReference type="GO" id="GO:0005737">
    <property type="term" value="C:cytoplasm"/>
    <property type="evidence" value="ECO:0007669"/>
    <property type="project" value="TreeGrafter"/>
</dbReference>
<dbReference type="PANTHER" id="PTHR15574">
    <property type="entry name" value="WD REPEAT DOMAIN-CONTAINING FAMILY"/>
    <property type="match status" value="1"/>
</dbReference>
<keyword evidence="1 3" id="KW-0853">WD repeat</keyword>
<evidence type="ECO:0000313" key="5">
    <source>
        <dbReference type="EMBL" id="KAH9522788.1"/>
    </source>
</evidence>
<feature type="repeat" description="WD" evidence="3">
    <location>
        <begin position="45"/>
        <end position="86"/>
    </location>
</feature>
<dbReference type="PROSITE" id="PS50082">
    <property type="entry name" value="WD_REPEATS_2"/>
    <property type="match status" value="2"/>
</dbReference>
<evidence type="ECO:0000313" key="6">
    <source>
        <dbReference type="Proteomes" id="UP000790347"/>
    </source>
</evidence>
<evidence type="ECO:0000256" key="1">
    <source>
        <dbReference type="ARBA" id="ARBA00022574"/>
    </source>
</evidence>
<dbReference type="AlphaFoldDB" id="A0A922L819"/>
<feature type="repeat" description="WD" evidence="3">
    <location>
        <begin position="714"/>
        <end position="755"/>
    </location>
</feature>
<reference evidence="5" key="2">
    <citation type="journal article" date="2022" name="Res Sq">
        <title>Comparative Genomics Reveals Insights into the Divergent Evolution of Astigmatic Mites and Household Pest Adaptations.</title>
        <authorList>
            <person name="Xiong Q."/>
            <person name="Wan A.T.-Y."/>
            <person name="Liu X.-Y."/>
            <person name="Fung C.S.-H."/>
            <person name="Xiao X."/>
            <person name="Malainual N."/>
            <person name="Hou J."/>
            <person name="Wang L."/>
            <person name="Wang M."/>
            <person name="Yang K."/>
            <person name="Cui Y."/>
            <person name="Leung E."/>
            <person name="Nong W."/>
            <person name="Shin S.-K."/>
            <person name="Au S."/>
            <person name="Jeong K.Y."/>
            <person name="Chew F.T."/>
            <person name="Hui J."/>
            <person name="Leung T.F."/>
            <person name="Tungtrongchitr A."/>
            <person name="Zhong N."/>
            <person name="Liu Z."/>
            <person name="Tsui S."/>
        </authorList>
    </citation>
    <scope>NUCLEOTIDE SEQUENCE</scope>
    <source>
        <strain evidence="5">Derf</strain>
        <tissue evidence="5">Whole organism</tissue>
    </source>
</reference>
<comment type="caution">
    <text evidence="5">The sequence shown here is derived from an EMBL/GenBank/DDBJ whole genome shotgun (WGS) entry which is preliminary data.</text>
</comment>
<keyword evidence="6" id="KW-1185">Reference proteome</keyword>
<reference evidence="5" key="1">
    <citation type="submission" date="2013-05" db="EMBL/GenBank/DDBJ databases">
        <authorList>
            <person name="Yim A.K.Y."/>
            <person name="Chan T.F."/>
            <person name="Ji K.M."/>
            <person name="Liu X.Y."/>
            <person name="Zhou J.W."/>
            <person name="Li R.Q."/>
            <person name="Yang K.Y."/>
            <person name="Li J."/>
            <person name="Li M."/>
            <person name="Law P.T.W."/>
            <person name="Wu Y.L."/>
            <person name="Cai Z.L."/>
            <person name="Qin H."/>
            <person name="Bao Y."/>
            <person name="Leung R.K.K."/>
            <person name="Ng P.K.S."/>
            <person name="Zou J."/>
            <person name="Zhong X.J."/>
            <person name="Ran P.X."/>
            <person name="Zhong N.S."/>
            <person name="Liu Z.G."/>
            <person name="Tsui S.K.W."/>
        </authorList>
    </citation>
    <scope>NUCLEOTIDE SEQUENCE</scope>
    <source>
        <strain evidence="5">Derf</strain>
        <tissue evidence="5">Whole organism</tissue>
    </source>
</reference>
<dbReference type="Gene3D" id="2.130.10.10">
    <property type="entry name" value="YVTN repeat-like/Quinoprotein amine dehydrogenase"/>
    <property type="match status" value="3"/>
</dbReference>
<proteinExistence type="predicted"/>
<name>A0A922L819_DERFA</name>
<dbReference type="Proteomes" id="UP000790347">
    <property type="component" value="Unassembled WGS sequence"/>
</dbReference>
<feature type="compositionally biased region" description="Low complexity" evidence="4">
    <location>
        <begin position="488"/>
        <end position="508"/>
    </location>
</feature>
<feature type="compositionally biased region" description="Low complexity" evidence="4">
    <location>
        <begin position="803"/>
        <end position="824"/>
    </location>
</feature>
<keyword evidence="2" id="KW-0677">Repeat</keyword>
<evidence type="ECO:0000256" key="4">
    <source>
        <dbReference type="SAM" id="MobiDB-lite"/>
    </source>
</evidence>
<protein>
    <submittedName>
        <fullName evidence="5">DDB1- and CUL4-associated factor 6</fullName>
    </submittedName>
</protein>
<accession>A0A922L819</accession>
<dbReference type="InterPro" id="IPR015943">
    <property type="entry name" value="WD40/YVTN_repeat-like_dom_sf"/>
</dbReference>
<feature type="region of interest" description="Disordered" evidence="4">
    <location>
        <begin position="794"/>
        <end position="857"/>
    </location>
</feature>
<feature type="compositionally biased region" description="Low complexity" evidence="4">
    <location>
        <begin position="343"/>
        <end position="372"/>
    </location>
</feature>
<dbReference type="InterPro" id="IPR001680">
    <property type="entry name" value="WD40_rpt"/>
</dbReference>